<comment type="caution">
    <text evidence="7">The sequence shown here is derived from an EMBL/GenBank/DDBJ whole genome shotgun (WGS) entry which is preliminary data.</text>
</comment>
<evidence type="ECO:0000313" key="8">
    <source>
        <dbReference type="Proteomes" id="UP000050501"/>
    </source>
</evidence>
<dbReference type="PATRIC" id="fig|229921.5.peg.1953"/>
<feature type="chain" id="PRO_5006133063" evidence="5">
    <location>
        <begin position="27"/>
        <end position="387"/>
    </location>
</feature>
<evidence type="ECO:0000259" key="6">
    <source>
        <dbReference type="Pfam" id="PF13458"/>
    </source>
</evidence>
<evidence type="ECO:0000313" key="7">
    <source>
        <dbReference type="EMBL" id="KPL82980.1"/>
    </source>
</evidence>
<gene>
    <name evidence="7" type="ORF">ADN01_08700</name>
</gene>
<dbReference type="InterPro" id="IPR000709">
    <property type="entry name" value="Leu_Ile_Val-bd"/>
</dbReference>
<dbReference type="EMBL" id="LGCM01000033">
    <property type="protein sequence ID" value="KPL82980.1"/>
    <property type="molecule type" value="Genomic_DNA"/>
</dbReference>
<comment type="similarity">
    <text evidence="1">Belongs to the leucine-binding protein family.</text>
</comment>
<dbReference type="AlphaFoldDB" id="A0A0P6XHG7"/>
<dbReference type="Proteomes" id="UP000050501">
    <property type="component" value="Unassembled WGS sequence"/>
</dbReference>
<dbReference type="PANTHER" id="PTHR30483:SF6">
    <property type="entry name" value="PERIPLASMIC BINDING PROTEIN OF ABC TRANSPORTER FOR NATURAL AMINO ACIDS"/>
    <property type="match status" value="1"/>
</dbReference>
<dbReference type="SUPFAM" id="SSF53822">
    <property type="entry name" value="Periplasmic binding protein-like I"/>
    <property type="match status" value="1"/>
</dbReference>
<evidence type="ECO:0000256" key="3">
    <source>
        <dbReference type="ARBA" id="ARBA00022729"/>
    </source>
</evidence>
<dbReference type="InterPro" id="IPR028082">
    <property type="entry name" value="Peripla_BP_I"/>
</dbReference>
<name>A0A0P6XHG7_9CHLR</name>
<dbReference type="PROSITE" id="PS51257">
    <property type="entry name" value="PROKAR_LIPOPROTEIN"/>
    <property type="match status" value="1"/>
</dbReference>
<dbReference type="PRINTS" id="PR00337">
    <property type="entry name" value="LEUILEVALBP"/>
</dbReference>
<keyword evidence="3 5" id="KW-0732">Signal</keyword>
<dbReference type="CDD" id="cd06347">
    <property type="entry name" value="PBP1_ABC_LivK_ligand_binding-like"/>
    <property type="match status" value="1"/>
</dbReference>
<sequence>MKSRILITLILVAVLLSSLLSACKPAEPETIKIGNLVALTGPSATWGQSENNALMLAVDKINAAGGIDGKKIEIIAYDSRADKLEAVNVVKRMVEQDKVVAIIGPGQSGVANAVREVNNSAKVPLIATTATNPKVTVADDGTVVPFTFRVCFIDPFQGTVAGQFALKDLGAKKAATLYDIGDEYSQFLSKYFVEAFEKGGGTITASEAFRSGELDFRAQLGKIKEGNPDVIFIPTMQKEAALAAKQARDLGITATLIGGDGWGSPDIFDLAGPAIEGAYFVNLAAMEDPTIQDFLKDYRAKYGADPVLPNPLMSYDAMLWLADAIKRAGSTDGTALRDALAATKDLQVLTGILTIDPSNHNPLNKPAVIQQCKDGKFTYVKTFVTTD</sequence>
<dbReference type="STRING" id="229921.ADN01_08700"/>
<evidence type="ECO:0000256" key="5">
    <source>
        <dbReference type="SAM" id="SignalP"/>
    </source>
</evidence>
<keyword evidence="2" id="KW-0813">Transport</keyword>
<evidence type="ECO:0000256" key="2">
    <source>
        <dbReference type="ARBA" id="ARBA00022448"/>
    </source>
</evidence>
<dbReference type="Pfam" id="PF13458">
    <property type="entry name" value="Peripla_BP_6"/>
    <property type="match status" value="1"/>
</dbReference>
<organism evidence="7 8">
    <name type="scientific">Levilinea saccharolytica</name>
    <dbReference type="NCBI Taxonomy" id="229921"/>
    <lineage>
        <taxon>Bacteria</taxon>
        <taxon>Bacillati</taxon>
        <taxon>Chloroflexota</taxon>
        <taxon>Anaerolineae</taxon>
        <taxon>Anaerolineales</taxon>
        <taxon>Anaerolineaceae</taxon>
        <taxon>Levilinea</taxon>
    </lineage>
</organism>
<keyword evidence="4" id="KW-0029">Amino-acid transport</keyword>
<evidence type="ECO:0000256" key="4">
    <source>
        <dbReference type="ARBA" id="ARBA00022970"/>
    </source>
</evidence>
<dbReference type="InterPro" id="IPR028081">
    <property type="entry name" value="Leu-bd"/>
</dbReference>
<keyword evidence="8" id="KW-1185">Reference proteome</keyword>
<proteinExistence type="inferred from homology"/>
<dbReference type="PANTHER" id="PTHR30483">
    <property type="entry name" value="LEUCINE-SPECIFIC-BINDING PROTEIN"/>
    <property type="match status" value="1"/>
</dbReference>
<dbReference type="RefSeq" id="WP_062418236.1">
    <property type="nucleotide sequence ID" value="NZ_DF967974.1"/>
</dbReference>
<feature type="signal peptide" evidence="5">
    <location>
        <begin position="1"/>
        <end position="26"/>
    </location>
</feature>
<feature type="domain" description="Leucine-binding protein" evidence="6">
    <location>
        <begin position="30"/>
        <end position="375"/>
    </location>
</feature>
<dbReference type="OrthoDB" id="9783240at2"/>
<dbReference type="Gene3D" id="3.40.50.2300">
    <property type="match status" value="2"/>
</dbReference>
<reference evidence="7 8" key="1">
    <citation type="submission" date="2015-07" db="EMBL/GenBank/DDBJ databases">
        <title>Genome sequence of Levilinea saccharolytica DSM 16555.</title>
        <authorList>
            <person name="Hemp J."/>
            <person name="Ward L.M."/>
            <person name="Pace L.A."/>
            <person name="Fischer W.W."/>
        </authorList>
    </citation>
    <scope>NUCLEOTIDE SEQUENCE [LARGE SCALE GENOMIC DNA]</scope>
    <source>
        <strain evidence="7 8">KIBI-1</strain>
    </source>
</reference>
<protein>
    <submittedName>
        <fullName evidence="7">ABC transporter substrate-binding protein</fullName>
    </submittedName>
</protein>
<accession>A0A0P6XHG7</accession>
<dbReference type="InterPro" id="IPR051010">
    <property type="entry name" value="BCAA_transport"/>
</dbReference>
<evidence type="ECO:0000256" key="1">
    <source>
        <dbReference type="ARBA" id="ARBA00010062"/>
    </source>
</evidence>
<dbReference type="GO" id="GO:0006865">
    <property type="term" value="P:amino acid transport"/>
    <property type="evidence" value="ECO:0007669"/>
    <property type="project" value="UniProtKB-KW"/>
</dbReference>